<dbReference type="PANTHER" id="PTHR13410:SF9">
    <property type="entry name" value="PROTEIN PBDC1"/>
    <property type="match status" value="1"/>
</dbReference>
<comment type="caution">
    <text evidence="2">The sequence shown here is derived from an EMBL/GenBank/DDBJ whole genome shotgun (WGS) entry which is preliminary data.</text>
</comment>
<organism evidence="2 3">
    <name type="scientific">Leptotrombidium deliense</name>
    <dbReference type="NCBI Taxonomy" id="299467"/>
    <lineage>
        <taxon>Eukaryota</taxon>
        <taxon>Metazoa</taxon>
        <taxon>Ecdysozoa</taxon>
        <taxon>Arthropoda</taxon>
        <taxon>Chelicerata</taxon>
        <taxon>Arachnida</taxon>
        <taxon>Acari</taxon>
        <taxon>Acariformes</taxon>
        <taxon>Trombidiformes</taxon>
        <taxon>Prostigmata</taxon>
        <taxon>Anystina</taxon>
        <taxon>Parasitengona</taxon>
        <taxon>Trombiculoidea</taxon>
        <taxon>Trombiculidae</taxon>
        <taxon>Leptotrombidium</taxon>
    </lineage>
</organism>
<dbReference type="VEuPathDB" id="VectorBase:LDEU002566"/>
<dbReference type="InterPro" id="IPR021148">
    <property type="entry name" value="Polysacc_synth_dom"/>
</dbReference>
<feature type="domain" description="Polysaccharide biosynthesis" evidence="1">
    <location>
        <begin position="23"/>
        <end position="146"/>
    </location>
</feature>
<dbReference type="Gene3D" id="1.10.3560.10">
    <property type="entry name" value="yst0336 like domain"/>
    <property type="match status" value="1"/>
</dbReference>
<dbReference type="PANTHER" id="PTHR13410">
    <property type="entry name" value="PROTEIN PBDC1"/>
    <property type="match status" value="1"/>
</dbReference>
<sequence length="160" mass="18483">MSVPTLSSILRSPAEDFVNDPEIEQLWAIKAVEQMTVYFNLIKSVSTKELKLTPQDDLIYSEFRTEFPDFKVDVIDLESLKSEEAKSKWRPFCNKFENLVADFNFATFVRLDCGGDYDESNSVVVPRIQFLAIEIARNREGFNEKLREKKVATEVKTESQ</sequence>
<dbReference type="OrthoDB" id="10248897at2759"/>
<dbReference type="GO" id="GO:0005737">
    <property type="term" value="C:cytoplasm"/>
    <property type="evidence" value="ECO:0007669"/>
    <property type="project" value="TreeGrafter"/>
</dbReference>
<dbReference type="InterPro" id="IPR008476">
    <property type="entry name" value="PBDC1_metazoa/fungi"/>
</dbReference>
<keyword evidence="3" id="KW-1185">Reference proteome</keyword>
<accession>A0A443SPM4</accession>
<proteinExistence type="predicted"/>
<dbReference type="EMBL" id="NCKV01000900">
    <property type="protein sequence ID" value="RWS29476.1"/>
    <property type="molecule type" value="Genomic_DNA"/>
</dbReference>
<evidence type="ECO:0000259" key="1">
    <source>
        <dbReference type="Pfam" id="PF04669"/>
    </source>
</evidence>
<evidence type="ECO:0000313" key="3">
    <source>
        <dbReference type="Proteomes" id="UP000288716"/>
    </source>
</evidence>
<protein>
    <submittedName>
        <fullName evidence="2">Protein PBDC1-like protein</fullName>
    </submittedName>
</protein>
<gene>
    <name evidence="2" type="ORF">B4U80_06497</name>
</gene>
<dbReference type="InterPro" id="IPR023139">
    <property type="entry name" value="PBDC1-like_dom_sf"/>
</dbReference>
<dbReference type="AlphaFoldDB" id="A0A443SPM4"/>
<name>A0A443SPM4_9ACAR</name>
<dbReference type="Proteomes" id="UP000288716">
    <property type="component" value="Unassembled WGS sequence"/>
</dbReference>
<dbReference type="STRING" id="299467.A0A443SPM4"/>
<reference evidence="2 3" key="1">
    <citation type="journal article" date="2018" name="Gigascience">
        <title>Genomes of trombidid mites reveal novel predicted allergens and laterally-transferred genes associated with secondary metabolism.</title>
        <authorList>
            <person name="Dong X."/>
            <person name="Chaisiri K."/>
            <person name="Xia D."/>
            <person name="Armstrong S.D."/>
            <person name="Fang Y."/>
            <person name="Donnelly M.J."/>
            <person name="Kadowaki T."/>
            <person name="McGarry J.W."/>
            <person name="Darby A.C."/>
            <person name="Makepeace B.L."/>
        </authorList>
    </citation>
    <scope>NUCLEOTIDE SEQUENCE [LARGE SCALE GENOMIC DNA]</scope>
    <source>
        <strain evidence="2">UoL-UT</strain>
    </source>
</reference>
<evidence type="ECO:0000313" key="2">
    <source>
        <dbReference type="EMBL" id="RWS29476.1"/>
    </source>
</evidence>
<dbReference type="Pfam" id="PF04669">
    <property type="entry name" value="PBDC1"/>
    <property type="match status" value="1"/>
</dbReference>